<keyword evidence="2" id="KW-1185">Reference proteome</keyword>
<dbReference type="EMBL" id="AP024685">
    <property type="protein sequence ID" value="BCX30597.1"/>
    <property type="molecule type" value="Genomic_DNA"/>
</dbReference>
<dbReference type="Proteomes" id="UP000825100">
    <property type="component" value="Chromosome"/>
</dbReference>
<organism evidence="1 2">
    <name type="scientific">Latilactobacillus curvatus</name>
    <name type="common">Lactobacillus curvatus</name>
    <dbReference type="NCBI Taxonomy" id="28038"/>
    <lineage>
        <taxon>Bacteria</taxon>
        <taxon>Bacillati</taxon>
        <taxon>Bacillota</taxon>
        <taxon>Bacilli</taxon>
        <taxon>Lactobacillales</taxon>
        <taxon>Lactobacillaceae</taxon>
        <taxon>Latilactobacillus</taxon>
    </lineage>
</organism>
<name>A0ABM7QU51_LATCU</name>
<accession>A0ABM7QU51</accession>
<evidence type="ECO:0000313" key="1">
    <source>
        <dbReference type="EMBL" id="BCX30597.1"/>
    </source>
</evidence>
<gene>
    <name evidence="1" type="ORF">LTWDN19_11640</name>
</gene>
<protein>
    <submittedName>
        <fullName evidence="1">Uncharacterized protein</fullName>
    </submittedName>
</protein>
<evidence type="ECO:0000313" key="2">
    <source>
        <dbReference type="Proteomes" id="UP000825100"/>
    </source>
</evidence>
<proteinExistence type="predicted"/>
<reference evidence="1 2" key="1">
    <citation type="submission" date="2021-05" db="EMBL/GenBank/DDBJ databases">
        <title>Complete Genome Sequence of Latilactobacillus sp. Strain WDN19, a High D-Aspartate-producing Lactic Acid Bacterium Isolated from a Japanese Pickle.</title>
        <authorList>
            <person name="Kajitani K."/>
            <person name="Takahashi S."/>
        </authorList>
    </citation>
    <scope>NUCLEOTIDE SEQUENCE [LARGE SCALE GENOMIC DNA]</scope>
    <source>
        <strain evidence="1 2">WDN19</strain>
    </source>
</reference>
<sequence length="39" mass="4419">MQEIAAAYAQESTQLTMNIDSKEIQILKAAADKAFRKYQ</sequence>